<name>A0A317Y112_9BASI</name>
<dbReference type="EMBL" id="KZ819188">
    <property type="protein sequence ID" value="PWZ03241.1"/>
    <property type="molecule type" value="Genomic_DNA"/>
</dbReference>
<organism evidence="1 2">
    <name type="scientific">Testicularia cyperi</name>
    <dbReference type="NCBI Taxonomy" id="1882483"/>
    <lineage>
        <taxon>Eukaryota</taxon>
        <taxon>Fungi</taxon>
        <taxon>Dikarya</taxon>
        <taxon>Basidiomycota</taxon>
        <taxon>Ustilaginomycotina</taxon>
        <taxon>Ustilaginomycetes</taxon>
        <taxon>Ustilaginales</taxon>
        <taxon>Anthracoideaceae</taxon>
        <taxon>Testicularia</taxon>
    </lineage>
</organism>
<sequence length="132" mass="14990">MAFHIEPDLYDVMVLNLVNGVHTAGRWAQPLEQLGAGWHTSNAMLHAIPFHRPNIYVGFRDLKVPKEGGPPFRSVVVAVVYHHVAPNTFHIVGGFRLPTAWLNMARTQLPRYAPAFKFEGHRYHLQGFIKLD</sequence>
<dbReference type="InParanoid" id="A0A317Y112"/>
<keyword evidence="2" id="KW-1185">Reference proteome</keyword>
<evidence type="ECO:0000313" key="1">
    <source>
        <dbReference type="EMBL" id="PWZ03241.1"/>
    </source>
</evidence>
<accession>A0A317Y112</accession>
<evidence type="ECO:0000313" key="2">
    <source>
        <dbReference type="Proteomes" id="UP000246740"/>
    </source>
</evidence>
<proteinExistence type="predicted"/>
<dbReference type="AlphaFoldDB" id="A0A317Y112"/>
<gene>
    <name evidence="1" type="ORF">BCV70DRAFT_13811</name>
</gene>
<dbReference type="Proteomes" id="UP000246740">
    <property type="component" value="Unassembled WGS sequence"/>
</dbReference>
<protein>
    <submittedName>
        <fullName evidence="1">Uncharacterized protein</fullName>
    </submittedName>
</protein>
<reference evidence="1 2" key="1">
    <citation type="journal article" date="2018" name="Mol. Biol. Evol.">
        <title>Broad Genomic Sampling Reveals a Smut Pathogenic Ancestry of the Fungal Clade Ustilaginomycotina.</title>
        <authorList>
            <person name="Kijpornyongpan T."/>
            <person name="Mondo S.J."/>
            <person name="Barry K."/>
            <person name="Sandor L."/>
            <person name="Lee J."/>
            <person name="Lipzen A."/>
            <person name="Pangilinan J."/>
            <person name="LaButti K."/>
            <person name="Hainaut M."/>
            <person name="Henrissat B."/>
            <person name="Grigoriev I.V."/>
            <person name="Spatafora J.W."/>
            <person name="Aime M.C."/>
        </authorList>
    </citation>
    <scope>NUCLEOTIDE SEQUENCE [LARGE SCALE GENOMIC DNA]</scope>
    <source>
        <strain evidence="1 2">MCA 3645</strain>
    </source>
</reference>